<keyword evidence="4" id="KW-0684">Rhamnose metabolism</keyword>
<evidence type="ECO:0000256" key="3">
    <source>
        <dbReference type="ARBA" id="ARBA00023002"/>
    </source>
</evidence>
<evidence type="ECO:0000256" key="4">
    <source>
        <dbReference type="ARBA" id="ARBA00023308"/>
    </source>
</evidence>
<comment type="similarity">
    <text evidence="1">Belongs to the short-chain dehydrogenases/reductases (SDR) family.</text>
</comment>
<dbReference type="GO" id="GO:0019301">
    <property type="term" value="P:rhamnose catabolic process"/>
    <property type="evidence" value="ECO:0007669"/>
    <property type="project" value="UniProtKB-ARBA"/>
</dbReference>
<evidence type="ECO:0000256" key="1">
    <source>
        <dbReference type="ARBA" id="ARBA00006484"/>
    </source>
</evidence>
<dbReference type="FunFam" id="3.40.50.720:FF:000417">
    <property type="entry name" value="Glucose 1-dehydrogenase, putative"/>
    <property type="match status" value="1"/>
</dbReference>
<dbReference type="RefSeq" id="XP_069234014.1">
    <property type="nucleotide sequence ID" value="XM_069368778.1"/>
</dbReference>
<dbReference type="InterPro" id="IPR002347">
    <property type="entry name" value="SDR_fam"/>
</dbReference>
<dbReference type="GO" id="GO:0006633">
    <property type="term" value="P:fatty acid biosynthetic process"/>
    <property type="evidence" value="ECO:0007669"/>
    <property type="project" value="TreeGrafter"/>
</dbReference>
<organism evidence="5 6">
    <name type="scientific">Cladosporium halotolerans</name>
    <dbReference type="NCBI Taxonomy" id="1052096"/>
    <lineage>
        <taxon>Eukaryota</taxon>
        <taxon>Fungi</taxon>
        <taxon>Dikarya</taxon>
        <taxon>Ascomycota</taxon>
        <taxon>Pezizomycotina</taxon>
        <taxon>Dothideomycetes</taxon>
        <taxon>Dothideomycetidae</taxon>
        <taxon>Cladosporiales</taxon>
        <taxon>Cladosporiaceae</taxon>
        <taxon>Cladosporium</taxon>
    </lineage>
</organism>
<accession>A0AB34L1H6</accession>
<dbReference type="GO" id="GO:0016616">
    <property type="term" value="F:oxidoreductase activity, acting on the CH-OH group of donors, NAD or NADP as acceptor"/>
    <property type="evidence" value="ECO:0007669"/>
    <property type="project" value="TreeGrafter"/>
</dbReference>
<protein>
    <recommendedName>
        <fullName evidence="7">L-rhamnose-1-dehydrogenase</fullName>
    </recommendedName>
</protein>
<evidence type="ECO:0000313" key="6">
    <source>
        <dbReference type="Proteomes" id="UP000803884"/>
    </source>
</evidence>
<dbReference type="GeneID" id="96001616"/>
<dbReference type="GO" id="GO:0048038">
    <property type="term" value="F:quinone binding"/>
    <property type="evidence" value="ECO:0007669"/>
    <property type="project" value="TreeGrafter"/>
</dbReference>
<dbReference type="PRINTS" id="PR00080">
    <property type="entry name" value="SDRFAMILY"/>
</dbReference>
<dbReference type="Gene3D" id="3.40.50.720">
    <property type="entry name" value="NAD(P)-binding Rossmann-like Domain"/>
    <property type="match status" value="1"/>
</dbReference>
<dbReference type="InterPro" id="IPR036291">
    <property type="entry name" value="NAD(P)-bd_dom_sf"/>
</dbReference>
<evidence type="ECO:0000256" key="2">
    <source>
        <dbReference type="ARBA" id="ARBA00022857"/>
    </source>
</evidence>
<reference evidence="5 6" key="1">
    <citation type="journal article" date="2020" name="Microbiol. Resour. Announc.">
        <title>Draft Genome Sequence of a Cladosporium Species Isolated from the Mesophotic Ascidian Didemnum maculosum.</title>
        <authorList>
            <person name="Gioti A."/>
            <person name="Siaperas R."/>
            <person name="Nikolaivits E."/>
            <person name="Le Goff G."/>
            <person name="Ouazzani J."/>
            <person name="Kotoulas G."/>
            <person name="Topakas E."/>
        </authorList>
    </citation>
    <scope>NUCLEOTIDE SEQUENCE [LARGE SCALE GENOMIC DNA]</scope>
    <source>
        <strain evidence="5 6">TM138-S3</strain>
    </source>
</reference>
<name>A0AB34L1H6_9PEZI</name>
<keyword evidence="6" id="KW-1185">Reference proteome</keyword>
<sequence>MVSLLAGKSAVITGGVTCIGRAIALGYLRHGAAVTVNCLDDAKSEEHFESLKAEAPSGSRLSSIAGDIGKKSTGEAIVEAAINKHGSLDIFVANAGVSMFRDFLTLDEETLESHLHTNIRGTFWSTQAAARQMIKQGRGGSIIGISSISAHLGGAQQVHYTPTKAAVLSMMQSEACALGKYGIRCNALLHGTTRTQLAAGDLANAEKLAYLEKRTPLGRVGDPDDLAGPAVFLASDLSKYVTGAQLLVDGGLSISLQ</sequence>
<dbReference type="CDD" id="cd05233">
    <property type="entry name" value="SDR_c"/>
    <property type="match status" value="1"/>
</dbReference>
<comment type="caution">
    <text evidence="5">The sequence shown here is derived from an EMBL/GenBank/DDBJ whole genome shotgun (WGS) entry which is preliminary data.</text>
</comment>
<dbReference type="SUPFAM" id="SSF51735">
    <property type="entry name" value="NAD(P)-binding Rossmann-fold domains"/>
    <property type="match status" value="1"/>
</dbReference>
<dbReference type="Pfam" id="PF13561">
    <property type="entry name" value="adh_short_C2"/>
    <property type="match status" value="1"/>
</dbReference>
<proteinExistence type="inferred from homology"/>
<dbReference type="PANTHER" id="PTHR42760:SF83">
    <property type="entry name" value="(3R)-3-HYDROXYACYL-COA DEHYDROGENASE"/>
    <property type="match status" value="1"/>
</dbReference>
<gene>
    <name evidence="5" type="ORF">WHR41_00172</name>
</gene>
<dbReference type="PANTHER" id="PTHR42760">
    <property type="entry name" value="SHORT-CHAIN DEHYDROGENASES/REDUCTASES FAMILY MEMBER"/>
    <property type="match status" value="1"/>
</dbReference>
<evidence type="ECO:0000313" key="5">
    <source>
        <dbReference type="EMBL" id="KAL1590909.1"/>
    </source>
</evidence>
<keyword evidence="3" id="KW-0560">Oxidoreductase</keyword>
<dbReference type="Proteomes" id="UP000803884">
    <property type="component" value="Unassembled WGS sequence"/>
</dbReference>
<keyword evidence="2" id="KW-0521">NADP</keyword>
<dbReference type="EMBL" id="JAAQHG020000001">
    <property type="protein sequence ID" value="KAL1590909.1"/>
    <property type="molecule type" value="Genomic_DNA"/>
</dbReference>
<dbReference type="AlphaFoldDB" id="A0AB34L1H6"/>
<evidence type="ECO:0008006" key="7">
    <source>
        <dbReference type="Google" id="ProtNLM"/>
    </source>
</evidence>
<dbReference type="PRINTS" id="PR00081">
    <property type="entry name" value="GDHRDH"/>
</dbReference>